<evidence type="ECO:0000256" key="2">
    <source>
        <dbReference type="ARBA" id="ARBA00023043"/>
    </source>
</evidence>
<proteinExistence type="predicted"/>
<evidence type="ECO:0000313" key="5">
    <source>
        <dbReference type="EMBL" id="CAE0235832.1"/>
    </source>
</evidence>
<sequence length="148" mass="16588">MIQTLLEFGADSNVQENEEIGFNTALHRATEKNMLDVVKMLLDNGGDSSIQNKNGFTCLHIAARLGYLDMCKLLVTEGLDPNIRDKYGFSAAYWAKENKHKSIMEFLPNPLRVSKEEFYENMKDCWAAAGTKPGGGKKKKKKGGKKKK</sequence>
<evidence type="ECO:0000256" key="1">
    <source>
        <dbReference type="ARBA" id="ARBA00022737"/>
    </source>
</evidence>
<dbReference type="EMBL" id="HBIA01015192">
    <property type="protein sequence ID" value="CAE0235832.1"/>
    <property type="molecule type" value="Transcribed_RNA"/>
</dbReference>
<protein>
    <submittedName>
        <fullName evidence="5">Uncharacterized protein</fullName>
    </submittedName>
</protein>
<feature type="region of interest" description="Disordered" evidence="4">
    <location>
        <begin position="127"/>
        <end position="148"/>
    </location>
</feature>
<reference evidence="5" key="1">
    <citation type="submission" date="2021-01" db="EMBL/GenBank/DDBJ databases">
        <authorList>
            <person name="Corre E."/>
            <person name="Pelletier E."/>
            <person name="Niang G."/>
            <person name="Scheremetjew M."/>
            <person name="Finn R."/>
            <person name="Kale V."/>
            <person name="Holt S."/>
            <person name="Cochrane G."/>
            <person name="Meng A."/>
            <person name="Brown T."/>
            <person name="Cohen L."/>
        </authorList>
    </citation>
    <scope>NUCLEOTIDE SEQUENCE</scope>
    <source>
        <strain evidence="5">Ras09</strain>
    </source>
</reference>
<evidence type="ECO:0000256" key="4">
    <source>
        <dbReference type="SAM" id="MobiDB-lite"/>
    </source>
</evidence>
<accession>A0A7S3CRY2</accession>
<dbReference type="PANTHER" id="PTHR24201:SF16">
    <property type="entry name" value="ANKYRIN-1-LIKE-RELATED"/>
    <property type="match status" value="1"/>
</dbReference>
<name>A0A7S3CRY2_9SPIT</name>
<dbReference type="InterPro" id="IPR050776">
    <property type="entry name" value="Ank_Repeat/CDKN_Inhibitor"/>
</dbReference>
<keyword evidence="1" id="KW-0677">Repeat</keyword>
<dbReference type="InterPro" id="IPR036770">
    <property type="entry name" value="Ankyrin_rpt-contain_sf"/>
</dbReference>
<dbReference type="AlphaFoldDB" id="A0A7S3CRY2"/>
<dbReference type="InterPro" id="IPR002110">
    <property type="entry name" value="Ankyrin_rpt"/>
</dbReference>
<feature type="compositionally biased region" description="Basic residues" evidence="4">
    <location>
        <begin position="135"/>
        <end position="148"/>
    </location>
</feature>
<dbReference type="PROSITE" id="PS50088">
    <property type="entry name" value="ANK_REPEAT"/>
    <property type="match status" value="2"/>
</dbReference>
<dbReference type="PANTHER" id="PTHR24201">
    <property type="entry name" value="ANK_REP_REGION DOMAIN-CONTAINING PROTEIN"/>
    <property type="match status" value="1"/>
</dbReference>
<feature type="repeat" description="ANK" evidence="3">
    <location>
        <begin position="21"/>
        <end position="53"/>
    </location>
</feature>
<evidence type="ECO:0000256" key="3">
    <source>
        <dbReference type="PROSITE-ProRule" id="PRU00023"/>
    </source>
</evidence>
<dbReference type="Pfam" id="PF12796">
    <property type="entry name" value="Ank_2"/>
    <property type="match status" value="1"/>
</dbReference>
<organism evidence="5">
    <name type="scientific">Strombidium rassoulzadegani</name>
    <dbReference type="NCBI Taxonomy" id="1082188"/>
    <lineage>
        <taxon>Eukaryota</taxon>
        <taxon>Sar</taxon>
        <taxon>Alveolata</taxon>
        <taxon>Ciliophora</taxon>
        <taxon>Intramacronucleata</taxon>
        <taxon>Spirotrichea</taxon>
        <taxon>Oligotrichia</taxon>
        <taxon>Strombidiidae</taxon>
        <taxon>Strombidium</taxon>
    </lineage>
</organism>
<keyword evidence="2 3" id="KW-0040">ANK repeat</keyword>
<dbReference type="GO" id="GO:0005634">
    <property type="term" value="C:nucleus"/>
    <property type="evidence" value="ECO:0007669"/>
    <property type="project" value="TreeGrafter"/>
</dbReference>
<dbReference type="Gene3D" id="1.25.40.20">
    <property type="entry name" value="Ankyrin repeat-containing domain"/>
    <property type="match status" value="1"/>
</dbReference>
<dbReference type="PROSITE" id="PS50297">
    <property type="entry name" value="ANK_REP_REGION"/>
    <property type="match status" value="2"/>
</dbReference>
<dbReference type="SUPFAM" id="SSF48403">
    <property type="entry name" value="Ankyrin repeat"/>
    <property type="match status" value="1"/>
</dbReference>
<gene>
    <name evidence="5" type="ORF">SRAS04492_LOCUS7639</name>
</gene>
<feature type="repeat" description="ANK" evidence="3">
    <location>
        <begin position="54"/>
        <end position="86"/>
    </location>
</feature>
<dbReference type="SMART" id="SM00248">
    <property type="entry name" value="ANK"/>
    <property type="match status" value="2"/>
</dbReference>